<feature type="signal peptide" evidence="1">
    <location>
        <begin position="1"/>
        <end position="28"/>
    </location>
</feature>
<comment type="caution">
    <text evidence="2">The sequence shown here is derived from an EMBL/GenBank/DDBJ whole genome shotgun (WGS) entry which is preliminary data.</text>
</comment>
<sequence length="1079" mass="123999">MKLERLMALIQTALILLLTYHNWPIIEAKEDVEPPFPLLFSQSQIKQHRFHIVTESISEATGYETHEEYLDVEGGKSTFIVSDKNGRSVTHIDSELDIVFRYKPYICSAMKPAEVEHAGNDGLWHREVRLDSEPGEAENVLLVYGVAALWLNAGDLPKTYSDSSIIYSASKDIHKTAHKWTITDEFSESLVHLFFIENKSQAKDSKLSLEMIQIESIKAQKIVRTVNILLIEYSIDEEVYDNVMQVPVGYGCLDPKLASDRSQEGKSYLPVFDIYLGPLLERSHKLDIEVTATKFDETTQKRSSDTISVELAYDKEQYLSLMRQRDTKRDIKTITNYIYRVEYTIDLRRGTCRMTNGKVTDQIVSDFAMLNFENGLKFELDHRVMMNLFIRNGEFFFVKKTKAKQNQRSSDYLYYEAQATTFSRPARIIRVYSSAAMQKMAKLESVTVLFFNPNDESRISESYHFNLIEVRSIDGSLDICRTFDISEECYLNNEKMKQGRDYTWFELTYPFQSISTRHSEIIAAHSMEFKQMVHDRFVEAGLSLFNSPRIELIFDTSLIIRALLLDMPSLTLLYESHKDTVLKSDKSTGDLTDLTVDLEHCADLCRLNKCSTMSFCESQHTCLLSVGLPDGTKRSLERNSNCESFTRPEMFNFESEATNQRLHHIISELQHRNYDPIPLPKMPDELVYPRSQTGIDDATSREITDAYLAEVLQFMKENGQDLPELTLNLSIDDNLIILMPSQFEVELDPLSEFSLTSDDSSSDSDYQEQSAPTFHEGLNLYSYKMDLINRDEQKNWRLFNGLNYDQCALACVDSKCSSFSYCTHRQECIITDVYTIGESVNQNTIKPDLDCFIAQRDFLSKFNKFRDVFRPNVYKRTSNALNPSECAHSCMVESDFNCLAFDYCQPNQADGHEGQLSTCFYLDERRIYTGAESEKYEAITTNTNSTDKTKKQQGNNKLETGCDHYSRSYLADFLRIEYREIVDAELSKLKTSSFEGRSVDQCAELCVDTLFDCSAFQFCFDPWAEGAKQNCIMIESKPQVSDSADTQVVLDQTKDGQIIKAGKLFARSENCNVFFTKKR</sequence>
<keyword evidence="3" id="KW-1185">Reference proteome</keyword>
<feature type="chain" id="PRO_5042169961" evidence="1">
    <location>
        <begin position="29"/>
        <end position="1079"/>
    </location>
</feature>
<keyword evidence="1" id="KW-0732">Signal</keyword>
<organism evidence="2 3">
    <name type="scientific">Cryptomeria japonica</name>
    <name type="common">Japanese cedar</name>
    <name type="synonym">Cupressus japonica</name>
    <dbReference type="NCBI Taxonomy" id="3369"/>
    <lineage>
        <taxon>Eukaryota</taxon>
        <taxon>Viridiplantae</taxon>
        <taxon>Streptophyta</taxon>
        <taxon>Embryophyta</taxon>
        <taxon>Tracheophyta</taxon>
        <taxon>Spermatophyta</taxon>
        <taxon>Pinopsida</taxon>
        <taxon>Pinidae</taxon>
        <taxon>Conifers II</taxon>
        <taxon>Cupressales</taxon>
        <taxon>Cupressaceae</taxon>
        <taxon>Cryptomeria</taxon>
    </lineage>
</organism>
<gene>
    <name evidence="2" type="ORF">SUGI_1488570</name>
</gene>
<evidence type="ECO:0000313" key="3">
    <source>
        <dbReference type="Proteomes" id="UP001234787"/>
    </source>
</evidence>
<evidence type="ECO:0000313" key="2">
    <source>
        <dbReference type="EMBL" id="GLJ59019.1"/>
    </source>
</evidence>
<accession>A0AAD3RRJ9</accession>
<evidence type="ECO:0000256" key="1">
    <source>
        <dbReference type="SAM" id="SignalP"/>
    </source>
</evidence>
<dbReference type="Proteomes" id="UP001234787">
    <property type="component" value="Unassembled WGS sequence"/>
</dbReference>
<proteinExistence type="predicted"/>
<protein>
    <submittedName>
        <fullName evidence="2">Uncharacterized protein</fullName>
    </submittedName>
</protein>
<dbReference type="AlphaFoldDB" id="A0AAD3RRJ9"/>
<dbReference type="EMBL" id="BSEH01000652">
    <property type="protein sequence ID" value="GLJ59019.1"/>
    <property type="molecule type" value="Genomic_DNA"/>
</dbReference>
<dbReference type="Gene3D" id="3.50.4.10">
    <property type="entry name" value="Hepatocyte Growth Factor"/>
    <property type="match status" value="2"/>
</dbReference>
<reference evidence="2" key="1">
    <citation type="submission" date="2022-12" db="EMBL/GenBank/DDBJ databases">
        <title>Chromosome-Level Genome Assembly of Japanese Cedar (Cryptomeriajaponica D. Don).</title>
        <authorList>
            <person name="Fujino T."/>
            <person name="Yamaguchi K."/>
            <person name="Yokoyama T."/>
            <person name="Hamanaka T."/>
            <person name="Harazono Y."/>
            <person name="Kamada H."/>
            <person name="Kobayashi W."/>
            <person name="Ujino-Ihara T."/>
            <person name="Uchiyama K."/>
            <person name="Matsumoto A."/>
            <person name="Izuno A."/>
            <person name="Tsumura Y."/>
            <person name="Toyoda A."/>
            <person name="Shigenobu S."/>
            <person name="Moriguchi Y."/>
            <person name="Ueno S."/>
            <person name="Kasahara M."/>
        </authorList>
    </citation>
    <scope>NUCLEOTIDE SEQUENCE</scope>
</reference>
<name>A0AAD3RRJ9_CRYJA</name>